<name>A0ABP5ZP37_9ACTN</name>
<keyword evidence="2" id="KW-1185">Reference proteome</keyword>
<protein>
    <submittedName>
        <fullName evidence="1">Uncharacterized protein</fullName>
    </submittedName>
</protein>
<reference evidence="2" key="1">
    <citation type="journal article" date="2019" name="Int. J. Syst. Evol. Microbiol.">
        <title>The Global Catalogue of Microorganisms (GCM) 10K type strain sequencing project: providing services to taxonomists for standard genome sequencing and annotation.</title>
        <authorList>
            <consortium name="The Broad Institute Genomics Platform"/>
            <consortium name="The Broad Institute Genome Sequencing Center for Infectious Disease"/>
            <person name="Wu L."/>
            <person name="Ma J."/>
        </authorList>
    </citation>
    <scope>NUCLEOTIDE SEQUENCE [LARGE SCALE GENOMIC DNA]</scope>
    <source>
        <strain evidence="2">JCM 6923</strain>
    </source>
</reference>
<proteinExistence type="predicted"/>
<evidence type="ECO:0000313" key="2">
    <source>
        <dbReference type="Proteomes" id="UP001501721"/>
    </source>
</evidence>
<organism evidence="1 2">
    <name type="scientific">Streptomyces graminearus</name>
    <dbReference type="NCBI Taxonomy" id="284030"/>
    <lineage>
        <taxon>Bacteria</taxon>
        <taxon>Bacillati</taxon>
        <taxon>Actinomycetota</taxon>
        <taxon>Actinomycetes</taxon>
        <taxon>Kitasatosporales</taxon>
        <taxon>Streptomycetaceae</taxon>
        <taxon>Streptomyces</taxon>
    </lineage>
</organism>
<accession>A0ABP5ZP37</accession>
<dbReference type="EMBL" id="BAAATL010000032">
    <property type="protein sequence ID" value="GAA2502089.1"/>
    <property type="molecule type" value="Genomic_DNA"/>
</dbReference>
<dbReference type="RefSeq" id="WP_346076883.1">
    <property type="nucleotide sequence ID" value="NZ_BAAATL010000032.1"/>
</dbReference>
<dbReference type="Proteomes" id="UP001501721">
    <property type="component" value="Unassembled WGS sequence"/>
</dbReference>
<sequence length="137" mass="14482">MHKGKLIAGGILAMAAVGVVVSAEDGAHATRIAPAHGTSLATTEAVPTSEASTFRLWVEQEGTAAERAAARHVTRLTAHTGNQRVEIYTDWDSRFASRYSSQAGQIAAAYRAWQSGTGHAQVIVHASNGQAIATRRF</sequence>
<evidence type="ECO:0000313" key="1">
    <source>
        <dbReference type="EMBL" id="GAA2502089.1"/>
    </source>
</evidence>
<gene>
    <name evidence="1" type="ORF">GCM10010422_59390</name>
</gene>
<comment type="caution">
    <text evidence="1">The sequence shown here is derived from an EMBL/GenBank/DDBJ whole genome shotgun (WGS) entry which is preliminary data.</text>
</comment>